<dbReference type="GO" id="GO:0009313">
    <property type="term" value="P:oligosaccharide catabolic process"/>
    <property type="evidence" value="ECO:0007669"/>
    <property type="project" value="TreeGrafter"/>
</dbReference>
<dbReference type="Pfam" id="PF22907">
    <property type="entry name" value="Ams1-like_1st"/>
    <property type="match status" value="1"/>
</dbReference>
<evidence type="ECO:0000256" key="3">
    <source>
        <dbReference type="ARBA" id="ARBA00012752"/>
    </source>
</evidence>
<dbReference type="Gene3D" id="1.20.1270.50">
    <property type="entry name" value="Glycoside hydrolase family 38, central domain"/>
    <property type="match status" value="1"/>
</dbReference>
<evidence type="ECO:0000313" key="9">
    <source>
        <dbReference type="Proteomes" id="UP000444721"/>
    </source>
</evidence>
<dbReference type="SMART" id="SM00872">
    <property type="entry name" value="Alpha-mann_mid"/>
    <property type="match status" value="1"/>
</dbReference>
<evidence type="ECO:0000256" key="5">
    <source>
        <dbReference type="ARBA" id="ARBA00022801"/>
    </source>
</evidence>
<keyword evidence="9" id="KW-1185">Reference proteome</keyword>
<dbReference type="CDD" id="cd10789">
    <property type="entry name" value="GH38N_AMII_ER_cytosolic"/>
    <property type="match status" value="1"/>
</dbReference>
<name>A0A6A5C6W3_NAEFO</name>
<dbReference type="VEuPathDB" id="AmoebaDB:NfTy_038430"/>
<dbReference type="Pfam" id="PF17677">
    <property type="entry name" value="Glyco_hydro38C2"/>
    <property type="match status" value="1"/>
</dbReference>
<dbReference type="GO" id="GO:0046872">
    <property type="term" value="F:metal ion binding"/>
    <property type="evidence" value="ECO:0007669"/>
    <property type="project" value="UniProtKB-KW"/>
</dbReference>
<dbReference type="VEuPathDB" id="AmoebaDB:FDP41_012155"/>
<protein>
    <recommendedName>
        <fullName evidence="3">alpha-mannosidase</fullName>
        <ecNumber evidence="3">3.2.1.24</ecNumber>
    </recommendedName>
</protein>
<dbReference type="Pfam" id="PF09261">
    <property type="entry name" value="Alpha-mann_mid"/>
    <property type="match status" value="1"/>
</dbReference>
<dbReference type="InterPro" id="IPR037094">
    <property type="entry name" value="Glyco_hydro_38_cen_sf"/>
</dbReference>
<dbReference type="EC" id="3.2.1.24" evidence="3"/>
<keyword evidence="6" id="KW-0326">Glycosidase</keyword>
<dbReference type="Pfam" id="PF01074">
    <property type="entry name" value="Glyco_hydro_38N"/>
    <property type="match status" value="1"/>
</dbReference>
<keyword evidence="5" id="KW-0378">Hydrolase</keyword>
<dbReference type="GO" id="GO:0004559">
    <property type="term" value="F:alpha-mannosidase activity"/>
    <property type="evidence" value="ECO:0007669"/>
    <property type="project" value="UniProtKB-EC"/>
</dbReference>
<dbReference type="Proteomes" id="UP000444721">
    <property type="component" value="Unassembled WGS sequence"/>
</dbReference>
<accession>A0A6A5C6W3</accession>
<dbReference type="FunFam" id="3.20.110.10:FF:000002">
    <property type="entry name" value="alpha-mannosidase 2C1 isoform X1"/>
    <property type="match status" value="1"/>
</dbReference>
<proteinExistence type="inferred from homology"/>
<evidence type="ECO:0000256" key="1">
    <source>
        <dbReference type="ARBA" id="ARBA00000365"/>
    </source>
</evidence>
<dbReference type="InterPro" id="IPR041147">
    <property type="entry name" value="GH38_C"/>
</dbReference>
<dbReference type="SUPFAM" id="SSF88688">
    <property type="entry name" value="Families 57/38 glycoside transferase middle domain"/>
    <property type="match status" value="1"/>
</dbReference>
<evidence type="ECO:0000256" key="2">
    <source>
        <dbReference type="ARBA" id="ARBA00009792"/>
    </source>
</evidence>
<dbReference type="SUPFAM" id="SSF74650">
    <property type="entry name" value="Galactose mutarotase-like"/>
    <property type="match status" value="1"/>
</dbReference>
<evidence type="ECO:0000313" key="8">
    <source>
        <dbReference type="EMBL" id="KAF0981498.1"/>
    </source>
</evidence>
<dbReference type="InterPro" id="IPR028995">
    <property type="entry name" value="Glyco_hydro_57/38_cen_sf"/>
</dbReference>
<comment type="caution">
    <text evidence="8">The sequence shown here is derived from an EMBL/GenBank/DDBJ whole genome shotgun (WGS) entry which is preliminary data.</text>
</comment>
<dbReference type="SUPFAM" id="SSF88713">
    <property type="entry name" value="Glycoside hydrolase/deacetylase"/>
    <property type="match status" value="1"/>
</dbReference>
<dbReference type="AlphaFoldDB" id="A0A6A5C6W3"/>
<dbReference type="GO" id="GO:0006013">
    <property type="term" value="P:mannose metabolic process"/>
    <property type="evidence" value="ECO:0007669"/>
    <property type="project" value="InterPro"/>
</dbReference>
<dbReference type="InterPro" id="IPR011330">
    <property type="entry name" value="Glyco_hydro/deAcase_b/a-brl"/>
</dbReference>
<dbReference type="InterPro" id="IPR054723">
    <property type="entry name" value="Ams1-like_N"/>
</dbReference>
<dbReference type="InterPro" id="IPR011013">
    <property type="entry name" value="Gal_mutarotase_sf_dom"/>
</dbReference>
<dbReference type="OrthoDB" id="10261055at2759"/>
<evidence type="ECO:0000259" key="7">
    <source>
        <dbReference type="SMART" id="SM00872"/>
    </source>
</evidence>
<dbReference type="VEuPathDB" id="AmoebaDB:NF0046340"/>
<dbReference type="InterPro" id="IPR000602">
    <property type="entry name" value="Glyco_hydro_38_N"/>
</dbReference>
<dbReference type="PANTHER" id="PTHR46017:SF1">
    <property type="entry name" value="ALPHA-MANNOSIDASE 2C1"/>
    <property type="match status" value="1"/>
</dbReference>
<gene>
    <name evidence="8" type="ORF">FDP41_012155</name>
</gene>
<dbReference type="GO" id="GO:0030246">
    <property type="term" value="F:carbohydrate binding"/>
    <property type="evidence" value="ECO:0007669"/>
    <property type="project" value="InterPro"/>
</dbReference>
<dbReference type="Pfam" id="PF07748">
    <property type="entry name" value="Glyco_hydro_38C"/>
    <property type="match status" value="1"/>
</dbReference>
<dbReference type="InterPro" id="IPR015341">
    <property type="entry name" value="Glyco_hydro_38_cen"/>
</dbReference>
<dbReference type="Gene3D" id="2.70.98.30">
    <property type="entry name" value="Golgi alpha-mannosidase II, domain 4"/>
    <property type="match status" value="1"/>
</dbReference>
<comment type="similarity">
    <text evidence="2">Belongs to the glycosyl hydrolase 38 family.</text>
</comment>
<reference evidence="8 9" key="1">
    <citation type="journal article" date="2019" name="Sci. Rep.">
        <title>Nanopore sequencing improves the draft genome of the human pathogenic amoeba Naegleria fowleri.</title>
        <authorList>
            <person name="Liechti N."/>
            <person name="Schurch N."/>
            <person name="Bruggmann R."/>
            <person name="Wittwer M."/>
        </authorList>
    </citation>
    <scope>NUCLEOTIDE SEQUENCE [LARGE SCALE GENOMIC DNA]</scope>
    <source>
        <strain evidence="8 9">ATCC 30894</strain>
    </source>
</reference>
<dbReference type="RefSeq" id="XP_044566211.1">
    <property type="nucleotide sequence ID" value="XM_044702643.1"/>
</dbReference>
<evidence type="ECO:0000256" key="6">
    <source>
        <dbReference type="ARBA" id="ARBA00023295"/>
    </source>
</evidence>
<comment type="catalytic activity">
    <reaction evidence="1">
        <text>Hydrolysis of terminal, non-reducing alpha-D-mannose residues in alpha-D-mannosides.</text>
        <dbReference type="EC" id="3.2.1.24"/>
    </reaction>
</comment>
<dbReference type="Gene3D" id="3.20.110.10">
    <property type="entry name" value="Glycoside hydrolase 38, N terminal domain"/>
    <property type="match status" value="1"/>
</dbReference>
<evidence type="ECO:0000256" key="4">
    <source>
        <dbReference type="ARBA" id="ARBA00022723"/>
    </source>
</evidence>
<dbReference type="PANTHER" id="PTHR46017">
    <property type="entry name" value="ALPHA-MANNOSIDASE 2C1"/>
    <property type="match status" value="1"/>
</dbReference>
<dbReference type="GeneID" id="68119370"/>
<dbReference type="EMBL" id="VFQX01000013">
    <property type="protein sequence ID" value="KAF0981498.1"/>
    <property type="molecule type" value="Genomic_DNA"/>
</dbReference>
<feature type="domain" description="Glycoside hydrolase family 38 central" evidence="7">
    <location>
        <begin position="540"/>
        <end position="618"/>
    </location>
</feature>
<keyword evidence="4" id="KW-0479">Metal-binding</keyword>
<dbReference type="InterPro" id="IPR027291">
    <property type="entry name" value="Glyco_hydro_38_N_sf"/>
</dbReference>
<sequence>MERVPDNIVLDRFAHFVATDQWNVESNENIIKHIYPDRRELSSLFVYKVENDGLIVSGEGYKQLFKRPLFGDVIPKVFQKEKKEAKVGDSFGPSWATFWFELNLQVPPEWKGLDVHLLWNSDSEALLFDKNGKVLQGLNGGDGWDKREEFFIDADLLDEEGKATFYIEMACNAMFGNGWNGQINPPDPNRYFTLKKAEIALFDRLAFDLMYDFKIVMECAKEFDSKRQRAREAIITGNDMLKCFDPNDRDSWQRARDIAANFLGKKNGDTCHNIVSVGHCHIDIAWLWPYAETRRKAGRSWANQLRFIDMYPQYKFVQSQAQLYEWVKEDYPEVFERIKQKAKEGRFVPIGGSYVECDGVLPSGESFCRQFLYGQRFFREEFGEYCTEFSLPDSFGYSAALPQIMRLSKIDSFITQKLSWNLFNKFPNSSFVWEGIDGSSVFAHFPPADTYNASLSVKEILFNEENFKDKEVSQHSLCLFGHGDGGGGPVLDHMERAKRLYDVQGLPRIIQEKPKFFFDRLKEEHREHKLKAWRGELYLELHRGTFTSQAAVKKGNRKCELLLREAELYSALANRLNGFEYPRKELTKLWKTVLLNQFHDVLPGSSIELAYVDARQLHAQVLEEASKIRESALASLNRQQLDIDTNSEEKEKVVTVWSSLPWERKEIIELDVSDNLADDKVYTQKTSNGKCLAVVQVPSTGYKTVTVQEVVVASATSTESIVSLHQKGSSYVLSNQFIEATVNEYTATVDIVDLQTKRKVVQDGNRFIMYNDKCLFWDAWDIEVMHNERELAIKGYNEGSVSVTVLESGPLRCSLKVTFPISETSSLSQVISLSCVSPRLEFNTQVDWHEKHKCLKVKVPTRIFSDYVTYDHQFGFIRRSNLKNTSWDVARFEVSCQKYMCISEYGSGVAVINDCKYGCSATQNGDLFLTLLRAPKAPDANCDMGHHQFTFAIHPYVGSSFQDGRIIQSAYELNQPCNVCVYDRSLPKSSLEKVAIESEESLISISCEQILCETLKVSEDSEQHLVLRIHECYGAHAPQSVLTIKSPQAPREVVTTNILEDADEERFQLRFTHSDNRIRIEVPPLKPFQIQTIKIKY</sequence>
<dbReference type="OMA" id="GQYWDAW"/>
<organism evidence="8 9">
    <name type="scientific">Naegleria fowleri</name>
    <name type="common">Brain eating amoeba</name>
    <dbReference type="NCBI Taxonomy" id="5763"/>
    <lineage>
        <taxon>Eukaryota</taxon>
        <taxon>Discoba</taxon>
        <taxon>Heterolobosea</taxon>
        <taxon>Tetramitia</taxon>
        <taxon>Eutetramitia</taxon>
        <taxon>Vahlkampfiidae</taxon>
        <taxon>Naegleria</taxon>
    </lineage>
</organism>
<dbReference type="InterPro" id="IPR011682">
    <property type="entry name" value="Glyco_hydro_38_C"/>
</dbReference>
<dbReference type="FunFam" id="1.20.1270.50:FF:000004">
    <property type="entry name" value="alpha-mannosidase 2C1 isoform X1"/>
    <property type="match status" value="1"/>
</dbReference>